<accession>A0ABP2XEV7</accession>
<keyword evidence="8 11" id="KW-0732">Signal</keyword>
<evidence type="ECO:0000256" key="8">
    <source>
        <dbReference type="ARBA" id="ARBA00022729"/>
    </source>
</evidence>
<dbReference type="InterPro" id="IPR036709">
    <property type="entry name" value="Autotransporte_beta_dom_sf"/>
</dbReference>
<dbReference type="Gene3D" id="2.40.128.130">
    <property type="entry name" value="Autotransporter beta-domain"/>
    <property type="match status" value="1"/>
</dbReference>
<dbReference type="InterPro" id="IPR005546">
    <property type="entry name" value="Autotransporte_beta"/>
</dbReference>
<keyword evidence="9" id="KW-0472">Membrane</keyword>
<dbReference type="Pfam" id="PF07548">
    <property type="entry name" value="ChlamPMP_M"/>
    <property type="match status" value="1"/>
</dbReference>
<evidence type="ECO:0000256" key="11">
    <source>
        <dbReference type="SAM" id="SignalP"/>
    </source>
</evidence>
<protein>
    <submittedName>
        <fullName evidence="13">Autotransporter beta-domain protein</fullName>
    </submittedName>
</protein>
<proteinExistence type="inferred from homology"/>
<organism evidence="13 14">
    <name type="scientific">Chlamydia ibidis 10-1398/6</name>
    <dbReference type="NCBI Taxonomy" id="1046581"/>
    <lineage>
        <taxon>Bacteria</taxon>
        <taxon>Pseudomonadati</taxon>
        <taxon>Chlamydiota</taxon>
        <taxon>Chlamydiia</taxon>
        <taxon>Chlamydiales</taxon>
        <taxon>Chlamydiaceae</taxon>
        <taxon>Chlamydia/Chlamydophila group</taxon>
        <taxon>Chlamydia</taxon>
    </lineage>
</organism>
<gene>
    <name evidence="13" type="ORF">H359_0367</name>
</gene>
<comment type="subcellular location">
    <subcellularLocation>
        <location evidence="2">Cell outer membrane</location>
        <topology evidence="2">Peripheral membrane protein</topology>
        <orientation evidence="2">Extracellular side</orientation>
    </subcellularLocation>
    <subcellularLocation>
        <location evidence="1">Secreted</location>
        <location evidence="1">Cell wall</location>
    </subcellularLocation>
</comment>
<feature type="domain" description="Autotransporter" evidence="12">
    <location>
        <begin position="566"/>
        <end position="867"/>
    </location>
</feature>
<dbReference type="SMART" id="SM00869">
    <property type="entry name" value="Autotransporter"/>
    <property type="match status" value="1"/>
</dbReference>
<evidence type="ECO:0000256" key="5">
    <source>
        <dbReference type="ARBA" id="ARBA00022512"/>
    </source>
</evidence>
<dbReference type="Pfam" id="PF03797">
    <property type="entry name" value="Autotransporter"/>
    <property type="match status" value="1"/>
</dbReference>
<dbReference type="InterPro" id="IPR003368">
    <property type="entry name" value="POMP_repeat"/>
</dbReference>
<keyword evidence="4" id="KW-1134">Transmembrane beta strand</keyword>
<evidence type="ECO:0000256" key="3">
    <source>
        <dbReference type="ARBA" id="ARBA00007542"/>
    </source>
</evidence>
<evidence type="ECO:0000313" key="13">
    <source>
        <dbReference type="EMBL" id="EQM63011.1"/>
    </source>
</evidence>
<evidence type="ECO:0000259" key="12">
    <source>
        <dbReference type="PROSITE" id="PS51208"/>
    </source>
</evidence>
<keyword evidence="6" id="KW-0964">Secreted</keyword>
<evidence type="ECO:0000256" key="10">
    <source>
        <dbReference type="ARBA" id="ARBA00023237"/>
    </source>
</evidence>
<dbReference type="RefSeq" id="WP_020371008.1">
    <property type="nucleotide sequence ID" value="NZ_APJW01000001.1"/>
</dbReference>
<keyword evidence="5" id="KW-0134">Cell wall</keyword>
<keyword evidence="7" id="KW-0812">Transmembrane</keyword>
<dbReference type="SUPFAM" id="SSF103515">
    <property type="entry name" value="Autotransporter"/>
    <property type="match status" value="1"/>
</dbReference>
<dbReference type="Proteomes" id="UP000016064">
    <property type="component" value="Unassembled WGS sequence"/>
</dbReference>
<reference evidence="13 14" key="1">
    <citation type="submission" date="2013-07" db="EMBL/GenBank/DDBJ databases">
        <title>Isolation of a new Chlamydia species from the feral Sacred Ibis (Threskiornis aethiopicus): Chlamydia ibidis.</title>
        <authorList>
            <person name="Vorimore F."/>
            <person name="Hsia R.-C."/>
            <person name="Huot-Creasy H."/>
            <person name="Bastian S."/>
            <person name="Deruyter L."/>
            <person name="Passet A."/>
            <person name="Sachse K."/>
            <person name="Bavoil P."/>
            <person name="Myers G."/>
            <person name="Laroucau K."/>
        </authorList>
    </citation>
    <scope>NUCLEOTIDE SEQUENCE [LARGE SCALE GENOMIC DNA]</scope>
    <source>
        <strain evidence="13 14">10-1398/6</strain>
    </source>
</reference>
<comment type="similarity">
    <text evidence="3">Belongs to the PMP outer membrane protein family.</text>
</comment>
<evidence type="ECO:0000256" key="7">
    <source>
        <dbReference type="ARBA" id="ARBA00022692"/>
    </source>
</evidence>
<evidence type="ECO:0000313" key="14">
    <source>
        <dbReference type="Proteomes" id="UP000016064"/>
    </source>
</evidence>
<sequence length="867" mass="94848">MKNSIYGVLLISSFALSFGNQLFADDAQPKNVDHGFNGSSSSETFRIQKTDNPEQTSFTLIKDFVFEDTANLVTANKSVFTHSSGNWVFDCANHDFRISRLNSTAEGVCIHSAVDGKSITISKVDDLIIRSSPANYSGKGAIVSNSSLLFTDVSVAIFEENTSLEDGGVISCVKSTKAGASTPRVSFNQIEFLIVAKNGSKKNGGAFCADNLLLTANNSAEFRENSALGSGGAIYGNSVVLTTNHGMTFRGNRAQSKGGAICIAPSGSLSLTANTGDMVFVGNHTVTNGDIVQNSIHLSNNAKCLFLNARAGSSIIFNDPITSEGSVNTPLKINAPNGGTTFHGAIQFLPLDNTSEISRTSRFPQPVSLESGSLRLHPGAIVQARSLEQKPRSLLFLDRGSALTVESGADICNLHMSMENMKIPPVKISGTNPTATVHIGGPIVVHLDDEMFYNQQILAQETEFDLAHITVPSLENIMVSEVPTSPHMTMISHRGYQGNWEISWDQQPQDANHNAMKKMQLLWRPSGYVPFQGGTEEFMTSLVPNSLWSLYLDTRTSQRAIDLEALPLSESGLWASAITGLQEQAGNDRAKGFLHKSLGYFIGGQLQTLDDDIFRVGISQLFGSTEDHAHGKVNNKFFSGSLYFQHTRPLLPIVRFLSGTSTYRPRVLCLIPRSFPITFHALATYSHNRNRMHVSYMDTTTTTSSWNTYGYSAEIGTSLTFSLDNTHTFFHYASPFIKLHWISAYQVQFQEEGIKRRSFSGSRLRSLALPIGLKIHGSAMQSLSYELSAMYSGDIFRDNPNNVTHLLSGGILPWTTIATNLHKHAAIFRGFGNLALTQFADIFSTATIELRRSFYNYNVDLGTKINF</sequence>
<evidence type="ECO:0000256" key="4">
    <source>
        <dbReference type="ARBA" id="ARBA00022452"/>
    </source>
</evidence>
<evidence type="ECO:0000256" key="9">
    <source>
        <dbReference type="ARBA" id="ARBA00023136"/>
    </source>
</evidence>
<dbReference type="Pfam" id="PF02415">
    <property type="entry name" value="Chlam_PMP"/>
    <property type="match status" value="2"/>
</dbReference>
<evidence type="ECO:0000256" key="2">
    <source>
        <dbReference type="ARBA" id="ARBA00004416"/>
    </source>
</evidence>
<dbReference type="NCBIfam" id="TIGR01376">
    <property type="entry name" value="POMP_repeat"/>
    <property type="match status" value="1"/>
</dbReference>
<evidence type="ECO:0000256" key="1">
    <source>
        <dbReference type="ARBA" id="ARBA00004191"/>
    </source>
</evidence>
<keyword evidence="10" id="KW-0998">Cell outer membrane</keyword>
<evidence type="ECO:0000256" key="6">
    <source>
        <dbReference type="ARBA" id="ARBA00022525"/>
    </source>
</evidence>
<comment type="caution">
    <text evidence="13">The sequence shown here is derived from an EMBL/GenBank/DDBJ whole genome shotgun (WGS) entry which is preliminary data.</text>
</comment>
<name>A0ABP2XEV7_9CHLA</name>
<dbReference type="InterPro" id="IPR011427">
    <property type="entry name" value="Polymorphic_membr_middle"/>
</dbReference>
<dbReference type="EMBL" id="APJW01000001">
    <property type="protein sequence ID" value="EQM63011.1"/>
    <property type="molecule type" value="Genomic_DNA"/>
</dbReference>
<feature type="chain" id="PRO_5045085239" evidence="11">
    <location>
        <begin position="25"/>
        <end position="867"/>
    </location>
</feature>
<feature type="signal peptide" evidence="11">
    <location>
        <begin position="1"/>
        <end position="24"/>
    </location>
</feature>
<dbReference type="PROSITE" id="PS51208">
    <property type="entry name" value="AUTOTRANSPORTER"/>
    <property type="match status" value="1"/>
</dbReference>
<keyword evidence="14" id="KW-1185">Reference proteome</keyword>